<comment type="caution">
    <text evidence="3">The sequence shown here is derived from an EMBL/GenBank/DDBJ whole genome shotgun (WGS) entry which is preliminary data.</text>
</comment>
<dbReference type="InterPro" id="IPR020904">
    <property type="entry name" value="Sc_DH/Rdtase_CS"/>
</dbReference>
<dbReference type="GO" id="GO:0016491">
    <property type="term" value="F:oxidoreductase activity"/>
    <property type="evidence" value="ECO:0007669"/>
    <property type="project" value="UniProtKB-KW"/>
</dbReference>
<dbReference type="InterPro" id="IPR051122">
    <property type="entry name" value="SDR_DHRS6-like"/>
</dbReference>
<dbReference type="InterPro" id="IPR036291">
    <property type="entry name" value="NAD(P)-bd_dom_sf"/>
</dbReference>
<comment type="similarity">
    <text evidence="1">Belongs to the short-chain dehydrogenases/reductases (SDR) family.</text>
</comment>
<reference evidence="3 4" key="1">
    <citation type="submission" date="2018-03" db="EMBL/GenBank/DDBJ databases">
        <title>Genomic Encyclopedia of Type Strains, Phase III (KMG-III): the genomes of soil and plant-associated and newly described type strains.</title>
        <authorList>
            <person name="Whitman W."/>
        </authorList>
    </citation>
    <scope>NUCLEOTIDE SEQUENCE [LARGE SCALE GENOMIC DNA]</scope>
    <source>
        <strain evidence="3 4">CGMCC 4.7067</strain>
    </source>
</reference>
<dbReference type="SUPFAM" id="SSF51735">
    <property type="entry name" value="NAD(P)-binding Rossmann-fold domains"/>
    <property type="match status" value="1"/>
</dbReference>
<evidence type="ECO:0000256" key="1">
    <source>
        <dbReference type="ARBA" id="ARBA00006484"/>
    </source>
</evidence>
<dbReference type="Pfam" id="PF13561">
    <property type="entry name" value="adh_short_C2"/>
    <property type="match status" value="1"/>
</dbReference>
<sequence length="248" mass="25902">MPMNRFEGKVAVITGGAKGIGAACAARLAAEGAAVYVTDVDEEAGERIARETSGVRFHRADASSGADWTALHDKVISAHGRLDVLVSNAFASVNGAPHELSEPDWDRTHDVTLKAAYLGVKACIGPLREARGAVVAVSSVHAHRSLKGYTAYAAAKGGLNALVRQLAVEYAPHVRCNSVSPGPIRTTHWADTSEEDIVRAGDATLVGRVGRADEVATAVAYLASDEAGYITGVDLPVDGGWLTLKHAL</sequence>
<organism evidence="3 4">
    <name type="scientific">Glycomyces artemisiae</name>
    <dbReference type="NCBI Taxonomy" id="1076443"/>
    <lineage>
        <taxon>Bacteria</taxon>
        <taxon>Bacillati</taxon>
        <taxon>Actinomycetota</taxon>
        <taxon>Actinomycetes</taxon>
        <taxon>Glycomycetales</taxon>
        <taxon>Glycomycetaceae</taxon>
        <taxon>Glycomyces</taxon>
    </lineage>
</organism>
<dbReference type="FunFam" id="3.40.50.720:FF:000084">
    <property type="entry name" value="Short-chain dehydrogenase reductase"/>
    <property type="match status" value="1"/>
</dbReference>
<evidence type="ECO:0000313" key="3">
    <source>
        <dbReference type="EMBL" id="PRY59727.1"/>
    </source>
</evidence>
<dbReference type="OrthoDB" id="3542748at2"/>
<dbReference type="AlphaFoldDB" id="A0A2T0UPH2"/>
<dbReference type="PRINTS" id="PR00080">
    <property type="entry name" value="SDRFAMILY"/>
</dbReference>
<evidence type="ECO:0000313" key="4">
    <source>
        <dbReference type="Proteomes" id="UP000238176"/>
    </source>
</evidence>
<dbReference type="PRINTS" id="PR00081">
    <property type="entry name" value="GDHRDH"/>
</dbReference>
<dbReference type="EMBL" id="PVTJ01000003">
    <property type="protein sequence ID" value="PRY59727.1"/>
    <property type="molecule type" value="Genomic_DNA"/>
</dbReference>
<dbReference type="PANTHER" id="PTHR43477">
    <property type="entry name" value="DIHYDROANTICAPSIN 7-DEHYDROGENASE"/>
    <property type="match status" value="1"/>
</dbReference>
<gene>
    <name evidence="3" type="ORF">B0I28_103201</name>
</gene>
<dbReference type="CDD" id="cd05233">
    <property type="entry name" value="SDR_c"/>
    <property type="match status" value="1"/>
</dbReference>
<dbReference type="Gene3D" id="3.40.50.720">
    <property type="entry name" value="NAD(P)-binding Rossmann-like Domain"/>
    <property type="match status" value="1"/>
</dbReference>
<protein>
    <submittedName>
        <fullName evidence="3">NAD(P)-dependent dehydrogenase (Short-subunit alcohol dehydrogenase family)</fullName>
    </submittedName>
</protein>
<name>A0A2T0UPH2_9ACTN</name>
<proteinExistence type="inferred from homology"/>
<dbReference type="PROSITE" id="PS00061">
    <property type="entry name" value="ADH_SHORT"/>
    <property type="match status" value="1"/>
</dbReference>
<dbReference type="InterPro" id="IPR002347">
    <property type="entry name" value="SDR_fam"/>
</dbReference>
<keyword evidence="4" id="KW-1185">Reference proteome</keyword>
<evidence type="ECO:0000256" key="2">
    <source>
        <dbReference type="ARBA" id="ARBA00023002"/>
    </source>
</evidence>
<dbReference type="PANTHER" id="PTHR43477:SF1">
    <property type="entry name" value="DIHYDROANTICAPSIN 7-DEHYDROGENASE"/>
    <property type="match status" value="1"/>
</dbReference>
<accession>A0A2T0UPH2</accession>
<dbReference type="Proteomes" id="UP000238176">
    <property type="component" value="Unassembled WGS sequence"/>
</dbReference>
<keyword evidence="2" id="KW-0560">Oxidoreductase</keyword>